<dbReference type="InterPro" id="IPR055270">
    <property type="entry name" value="Glyco_tran_10_C"/>
</dbReference>
<keyword evidence="7" id="KW-1185">Reference proteome</keyword>
<dbReference type="SUPFAM" id="SSF53756">
    <property type="entry name" value="UDP-Glycosyltransferase/glycogen phosphorylase"/>
    <property type="match status" value="1"/>
</dbReference>
<sequence length="313" mass="36027">MGTGVRELVRQRRHIRQYGIGYYNFWEVGPVPQSWFYRFLQRPALRELAARRRIGLFSVHQPNRWLLPLTPCDRRVFFTGENLDRYPRYADHLLDLVDLSLGFDDLPDANYLRFPLWLVECFAPDATAATITQTLQQWEMHRQLAPTALRKTAAVLIARHDDRGVRGAVADLVERCMPVDYAGAFRNNVTEPLAAGWPAKLRCMQDYRFALCPENSDRTGYVTEKIFHALQAGCLPIYWGSDNCPEPAIINQGAILTYDPEQPTALEERVRELASDEAAYKACMRQPAFQPGAGERIYRYFVDLERSLLTLLQ</sequence>
<dbReference type="EMBL" id="CAKLPZ010000003">
    <property type="protein sequence ID" value="CAH1001879.1"/>
    <property type="molecule type" value="Genomic_DNA"/>
</dbReference>
<dbReference type="PANTHER" id="PTHR11929">
    <property type="entry name" value="ALPHA- 1,3 -FUCOSYLTRANSFERASE"/>
    <property type="match status" value="1"/>
</dbReference>
<accession>A0ABN8F5M2</accession>
<evidence type="ECO:0000313" key="6">
    <source>
        <dbReference type="EMBL" id="CAH1001879.1"/>
    </source>
</evidence>
<dbReference type="InterPro" id="IPR041058">
    <property type="entry name" value="FucT_N"/>
</dbReference>
<evidence type="ECO:0000259" key="5">
    <source>
        <dbReference type="Pfam" id="PF18025"/>
    </source>
</evidence>
<dbReference type="Pfam" id="PF18025">
    <property type="entry name" value="FucT_N"/>
    <property type="match status" value="1"/>
</dbReference>
<evidence type="ECO:0000259" key="4">
    <source>
        <dbReference type="Pfam" id="PF00852"/>
    </source>
</evidence>
<reference evidence="6" key="1">
    <citation type="submission" date="2021-12" db="EMBL/GenBank/DDBJ databases">
        <authorList>
            <person name="Rodrigo-Torres L."/>
            <person name="Arahal R. D."/>
            <person name="Lucena T."/>
        </authorList>
    </citation>
    <scope>NUCLEOTIDE SEQUENCE</scope>
    <source>
        <strain evidence="6">CECT 8419</strain>
    </source>
</reference>
<proteinExistence type="inferred from homology"/>
<keyword evidence="3" id="KW-0808">Transferase</keyword>
<evidence type="ECO:0000256" key="2">
    <source>
        <dbReference type="ARBA" id="ARBA00022676"/>
    </source>
</evidence>
<dbReference type="InterPro" id="IPR001503">
    <property type="entry name" value="Glyco_trans_10"/>
</dbReference>
<dbReference type="PANTHER" id="PTHR11929:SF194">
    <property type="entry name" value="ALPHA-(1,3)-FUCOSYLTRANSFERASE 10"/>
    <property type="match status" value="1"/>
</dbReference>
<keyword evidence="2" id="KW-0328">Glycosyltransferase</keyword>
<evidence type="ECO:0000313" key="7">
    <source>
        <dbReference type="Proteomes" id="UP000837803"/>
    </source>
</evidence>
<comment type="caution">
    <text evidence="6">The sequence shown here is derived from an EMBL/GenBank/DDBJ whole genome shotgun (WGS) entry which is preliminary data.</text>
</comment>
<protein>
    <recommendedName>
        <fullName evidence="8">Alpha-(1,3)-fucosyltransferase FucT N-terminal domain-containing protein</fullName>
    </recommendedName>
</protein>
<evidence type="ECO:0008006" key="8">
    <source>
        <dbReference type="Google" id="ProtNLM"/>
    </source>
</evidence>
<dbReference type="Proteomes" id="UP000837803">
    <property type="component" value="Unassembled WGS sequence"/>
</dbReference>
<evidence type="ECO:0000256" key="1">
    <source>
        <dbReference type="ARBA" id="ARBA00008919"/>
    </source>
</evidence>
<comment type="similarity">
    <text evidence="1">Belongs to the glycosyltransferase 10 family.</text>
</comment>
<dbReference type="RefSeq" id="WP_238751736.1">
    <property type="nucleotide sequence ID" value="NZ_CAKLPZ010000003.1"/>
</dbReference>
<dbReference type="Pfam" id="PF00852">
    <property type="entry name" value="Glyco_transf_10"/>
    <property type="match status" value="1"/>
</dbReference>
<organism evidence="6 7">
    <name type="scientific">Neolewinella maritima</name>
    <dbReference type="NCBI Taxonomy" id="1383882"/>
    <lineage>
        <taxon>Bacteria</taxon>
        <taxon>Pseudomonadati</taxon>
        <taxon>Bacteroidota</taxon>
        <taxon>Saprospiria</taxon>
        <taxon>Saprospirales</taxon>
        <taxon>Lewinellaceae</taxon>
        <taxon>Neolewinella</taxon>
    </lineage>
</organism>
<name>A0ABN8F5M2_9BACT</name>
<feature type="domain" description="Alpha-(1,3)-fucosyltransferase FucT N-terminal" evidence="5">
    <location>
        <begin position="21"/>
        <end position="119"/>
    </location>
</feature>
<feature type="domain" description="Fucosyltransferase C-terminal" evidence="4">
    <location>
        <begin position="151"/>
        <end position="281"/>
    </location>
</feature>
<dbReference type="Gene3D" id="3.40.50.11660">
    <property type="entry name" value="Glycosyl transferase family 10, C-terminal domain"/>
    <property type="match status" value="1"/>
</dbReference>
<dbReference type="InterPro" id="IPR038577">
    <property type="entry name" value="GT10-like_C_sf"/>
</dbReference>
<gene>
    <name evidence="6" type="ORF">LEM8419_02787</name>
</gene>
<evidence type="ECO:0000256" key="3">
    <source>
        <dbReference type="ARBA" id="ARBA00022679"/>
    </source>
</evidence>